<dbReference type="EMBL" id="CP018622">
    <property type="protein sequence ID" value="AUJ23343.1"/>
    <property type="molecule type" value="Genomic_DNA"/>
</dbReference>
<evidence type="ECO:0000313" key="3">
    <source>
        <dbReference type="Proteomes" id="UP000234237"/>
    </source>
</evidence>
<protein>
    <submittedName>
        <fullName evidence="1">Uncharacterized protein</fullName>
    </submittedName>
</protein>
<evidence type="ECO:0000313" key="2">
    <source>
        <dbReference type="EMBL" id="MEF2290566.1"/>
    </source>
</evidence>
<organism evidence="1 3">
    <name type="scientific">Virgibacillus dokdonensis</name>
    <dbReference type="NCBI Taxonomy" id="302167"/>
    <lineage>
        <taxon>Bacteria</taxon>
        <taxon>Bacillati</taxon>
        <taxon>Bacillota</taxon>
        <taxon>Bacilli</taxon>
        <taxon>Bacillales</taxon>
        <taxon>Bacillaceae</taxon>
        <taxon>Virgibacillus</taxon>
    </lineage>
</organism>
<accession>A0A2K9IX47</accession>
<reference evidence="1" key="1">
    <citation type="submission" date="2016-11" db="EMBL/GenBank/DDBJ databases">
        <title>Complete genome sequence of Virgibacillus dokdonensis 21D, a halophilic bacterium isolated from the deep hypersaline anoxic basin Discovery in the Mediterranean Sea.</title>
        <authorList>
            <person name="Zeaiter Z."/>
            <person name="Booth J.M."/>
            <person name="Prosdocimi E.M."/>
            <person name="Mapelli F."/>
            <person name="Fusi M."/>
            <person name="Daffonchio D."/>
            <person name="Borin S."/>
            <person name="Crotti E."/>
        </authorList>
    </citation>
    <scope>NUCLEOTIDE SEQUENCE</scope>
    <source>
        <strain evidence="1">21D</strain>
    </source>
</reference>
<evidence type="ECO:0000313" key="4">
    <source>
        <dbReference type="Proteomes" id="UP001356080"/>
    </source>
</evidence>
<dbReference type="KEGG" id="vpn:A21D_00229"/>
<dbReference type="STRING" id="302167.GCA_900166595_03087"/>
<dbReference type="EMBL" id="JAZHPM010000001">
    <property type="protein sequence ID" value="MEF2290566.1"/>
    <property type="molecule type" value="Genomic_DNA"/>
</dbReference>
<reference evidence="3" key="2">
    <citation type="submission" date="2016-11" db="EMBL/GenBank/DDBJ databases">
        <title>Complete genome sequence of Virgibacillus pantothenticus 21D, a halophilic bacterium isolated from the deep hypersaline anoxic basin Discovery in the Mediterranean Sea.</title>
        <authorList>
            <person name="Zeaiter Z."/>
            <person name="Booth J.M."/>
            <person name="Prosdocimi E.M."/>
            <person name="Mapelli F."/>
            <person name="Fusi M."/>
            <person name="Daffonchio D."/>
            <person name="Borin S."/>
            <person name="Crotti E."/>
        </authorList>
    </citation>
    <scope>NUCLEOTIDE SEQUENCE [LARGE SCALE GENOMIC DNA]</scope>
    <source>
        <strain evidence="3">21D</strain>
    </source>
</reference>
<dbReference type="RefSeq" id="WP_237342767.1">
    <property type="nucleotide sequence ID" value="NZ_CP018622.1"/>
</dbReference>
<dbReference type="Proteomes" id="UP001356080">
    <property type="component" value="Unassembled WGS sequence"/>
</dbReference>
<dbReference type="AlphaFoldDB" id="A0A2K9IX47"/>
<dbReference type="Proteomes" id="UP000234237">
    <property type="component" value="Chromosome"/>
</dbReference>
<name>A0A2K9IX47_9BACI</name>
<keyword evidence="4" id="KW-1185">Reference proteome</keyword>
<evidence type="ECO:0000313" key="1">
    <source>
        <dbReference type="EMBL" id="AUJ23343.1"/>
    </source>
</evidence>
<sequence>MTFWDRYILEEMLPKMKQDATIQSVDFKIINTPASVYARSGVFAQRVIEQKLIAREKLVFAVKQKLNFLQTSH</sequence>
<proteinExistence type="predicted"/>
<gene>
    <name evidence="1" type="ORF">A21D_00229</name>
    <name evidence="2" type="ORF">V2W34_00905</name>
</gene>
<reference evidence="2 4" key="3">
    <citation type="submission" date="2024-01" db="EMBL/GenBank/DDBJ databases">
        <title>Survival strategy associated with biotechnological potential of Virgibacillus dokdonensis T4.6 isolated from salt-fermented shrimp paste.</title>
        <authorList>
            <person name="Doan T.V."/>
            <person name="Quach N.T."/>
            <person name="Phi Q.-T."/>
        </authorList>
    </citation>
    <scope>NUCLEOTIDE SEQUENCE [LARGE SCALE GENOMIC DNA]</scope>
    <source>
        <strain evidence="2 4">T4.6</strain>
    </source>
</reference>